<proteinExistence type="predicted"/>
<evidence type="ECO:0000313" key="3">
    <source>
        <dbReference type="Proteomes" id="UP000054270"/>
    </source>
</evidence>
<evidence type="ECO:0000313" key="2">
    <source>
        <dbReference type="EMBL" id="KJA26027.1"/>
    </source>
</evidence>
<dbReference type="Pfam" id="PF16035">
    <property type="entry name" value="Chalcone_2"/>
    <property type="match status" value="2"/>
</dbReference>
<dbReference type="Gene3D" id="3.50.70.10">
    <property type="match status" value="1"/>
</dbReference>
<organism evidence="2 3">
    <name type="scientific">Hypholoma sublateritium (strain FD-334 SS-4)</name>
    <dbReference type="NCBI Taxonomy" id="945553"/>
    <lineage>
        <taxon>Eukaryota</taxon>
        <taxon>Fungi</taxon>
        <taxon>Dikarya</taxon>
        <taxon>Basidiomycota</taxon>
        <taxon>Agaricomycotina</taxon>
        <taxon>Agaricomycetes</taxon>
        <taxon>Agaricomycetidae</taxon>
        <taxon>Agaricales</taxon>
        <taxon>Agaricineae</taxon>
        <taxon>Strophariaceae</taxon>
        <taxon>Hypholoma</taxon>
    </lineage>
</organism>
<dbReference type="EMBL" id="KN817529">
    <property type="protein sequence ID" value="KJA26027.1"/>
    <property type="molecule type" value="Genomic_DNA"/>
</dbReference>
<dbReference type="OMA" id="RIIPTRS"/>
<feature type="domain" description="Chalcone isomerase" evidence="1">
    <location>
        <begin position="101"/>
        <end position="128"/>
    </location>
</feature>
<evidence type="ECO:0000259" key="1">
    <source>
        <dbReference type="Pfam" id="PF16035"/>
    </source>
</evidence>
<dbReference type="PANTHER" id="PTHR47284:SF3">
    <property type="entry name" value="FATTY-ACID-BINDING PROTEIN 2"/>
    <property type="match status" value="1"/>
</dbReference>
<dbReference type="STRING" id="945553.A0A0D2LER6"/>
<dbReference type="AlphaFoldDB" id="A0A0D2LER6"/>
<keyword evidence="3" id="KW-1185">Reference proteome</keyword>
<dbReference type="GO" id="GO:0016872">
    <property type="term" value="F:intramolecular lyase activity"/>
    <property type="evidence" value="ECO:0007669"/>
    <property type="project" value="InterPro"/>
</dbReference>
<feature type="domain" description="Chalcone isomerase" evidence="1">
    <location>
        <begin position="149"/>
        <end position="267"/>
    </location>
</feature>
<gene>
    <name evidence="2" type="ORF">HYPSUDRAFT_199259</name>
</gene>
<dbReference type="OrthoDB" id="18193at2759"/>
<accession>A0A0D2LER6</accession>
<dbReference type="InterPro" id="IPR036298">
    <property type="entry name" value="Chalcone_isomerase_sf"/>
</dbReference>
<dbReference type="PANTHER" id="PTHR47284">
    <property type="entry name" value="FATTY-ACID-BINDING PROTEIN 2"/>
    <property type="match status" value="1"/>
</dbReference>
<dbReference type="InterPro" id="IPR016088">
    <property type="entry name" value="Chalcone_isomerase_3-sand"/>
</dbReference>
<reference evidence="3" key="1">
    <citation type="submission" date="2014-04" db="EMBL/GenBank/DDBJ databases">
        <title>Evolutionary Origins and Diversification of the Mycorrhizal Mutualists.</title>
        <authorList>
            <consortium name="DOE Joint Genome Institute"/>
            <consortium name="Mycorrhizal Genomics Consortium"/>
            <person name="Kohler A."/>
            <person name="Kuo A."/>
            <person name="Nagy L.G."/>
            <person name="Floudas D."/>
            <person name="Copeland A."/>
            <person name="Barry K.W."/>
            <person name="Cichocki N."/>
            <person name="Veneault-Fourrey C."/>
            <person name="LaButti K."/>
            <person name="Lindquist E.A."/>
            <person name="Lipzen A."/>
            <person name="Lundell T."/>
            <person name="Morin E."/>
            <person name="Murat C."/>
            <person name="Riley R."/>
            <person name="Ohm R."/>
            <person name="Sun H."/>
            <person name="Tunlid A."/>
            <person name="Henrissat B."/>
            <person name="Grigoriev I.V."/>
            <person name="Hibbett D.S."/>
            <person name="Martin F."/>
        </authorList>
    </citation>
    <scope>NUCLEOTIDE SEQUENCE [LARGE SCALE GENOMIC DNA]</scope>
    <source>
        <strain evidence="3">FD-334 SS-4</strain>
    </source>
</reference>
<name>A0A0D2LER6_HYPSF</name>
<dbReference type="Proteomes" id="UP000054270">
    <property type="component" value="Unassembled WGS sequence"/>
</dbReference>
<sequence length="278" mass="30276">MSFLSSLARATRTLRPATSRRLVSSISNQTTRKSYRSLACGAAFGVAAYLTLSSNGVHMDSIVEAPPVVQAVPEETIVDPATSIAFPKSMKIPSNLKIPPLTLVGVGVRTVSFLGVKVYSIGFYADLSSSTLKIPLDISPEEKIDYIVRNTACVIRIVPTRNTSYTHLRDAFMRAMHARLSAGIKDGSITQEMAMDVASPLRTLKGLFPNSPLAKHTPLDIFLAAPLHNRQRPLVFRDLGSIESDWVATEFVLNYFDTSAPSPALKTAAFENMKSFAK</sequence>
<dbReference type="InterPro" id="IPR016087">
    <property type="entry name" value="Chalcone_isomerase"/>
</dbReference>
<protein>
    <recommendedName>
        <fullName evidence="1">Chalcone isomerase domain-containing protein</fullName>
    </recommendedName>
</protein>
<dbReference type="SUPFAM" id="SSF54626">
    <property type="entry name" value="Chalcone isomerase"/>
    <property type="match status" value="1"/>
</dbReference>